<dbReference type="AlphaFoldDB" id="A0A9Q1GUY9"/>
<protein>
    <submittedName>
        <fullName evidence="2">Uncharacterized protein</fullName>
    </submittedName>
</protein>
<feature type="region of interest" description="Disordered" evidence="1">
    <location>
        <begin position="50"/>
        <end position="130"/>
    </location>
</feature>
<name>A0A9Q1GUY9_9CARY</name>
<evidence type="ECO:0000256" key="1">
    <source>
        <dbReference type="SAM" id="MobiDB-lite"/>
    </source>
</evidence>
<keyword evidence="3" id="KW-1185">Reference proteome</keyword>
<reference evidence="2" key="1">
    <citation type="submission" date="2022-04" db="EMBL/GenBank/DDBJ databases">
        <title>Carnegiea gigantea Genome sequencing and assembly v2.</title>
        <authorList>
            <person name="Copetti D."/>
            <person name="Sanderson M.J."/>
            <person name="Burquez A."/>
            <person name="Wojciechowski M.F."/>
        </authorList>
    </citation>
    <scope>NUCLEOTIDE SEQUENCE</scope>
    <source>
        <strain evidence="2">SGP5-SGP5p</strain>
        <tissue evidence="2">Aerial part</tissue>
    </source>
</reference>
<feature type="compositionally biased region" description="Basic and acidic residues" evidence="1">
    <location>
        <begin position="50"/>
        <end position="65"/>
    </location>
</feature>
<feature type="compositionally biased region" description="Polar residues" evidence="1">
    <location>
        <begin position="119"/>
        <end position="130"/>
    </location>
</feature>
<evidence type="ECO:0000313" key="3">
    <source>
        <dbReference type="Proteomes" id="UP001153076"/>
    </source>
</evidence>
<gene>
    <name evidence="2" type="ORF">Cgig2_013175</name>
</gene>
<feature type="region of interest" description="Disordered" evidence="1">
    <location>
        <begin position="181"/>
        <end position="209"/>
    </location>
</feature>
<dbReference type="Proteomes" id="UP001153076">
    <property type="component" value="Unassembled WGS sequence"/>
</dbReference>
<comment type="caution">
    <text evidence="2">The sequence shown here is derived from an EMBL/GenBank/DDBJ whole genome shotgun (WGS) entry which is preliminary data.</text>
</comment>
<organism evidence="2 3">
    <name type="scientific">Carnegiea gigantea</name>
    <dbReference type="NCBI Taxonomy" id="171969"/>
    <lineage>
        <taxon>Eukaryota</taxon>
        <taxon>Viridiplantae</taxon>
        <taxon>Streptophyta</taxon>
        <taxon>Embryophyta</taxon>
        <taxon>Tracheophyta</taxon>
        <taxon>Spermatophyta</taxon>
        <taxon>Magnoliopsida</taxon>
        <taxon>eudicotyledons</taxon>
        <taxon>Gunneridae</taxon>
        <taxon>Pentapetalae</taxon>
        <taxon>Caryophyllales</taxon>
        <taxon>Cactineae</taxon>
        <taxon>Cactaceae</taxon>
        <taxon>Cactoideae</taxon>
        <taxon>Echinocereeae</taxon>
        <taxon>Carnegiea</taxon>
    </lineage>
</organism>
<accession>A0A9Q1GUY9</accession>
<sequence length="347" mass="39260">MEDGIRPLKTDYDSLEVAECTRKIKKISAYIIHKVDKPLVIPAALPSCEAEKETCTSKQPKSADKKRVKHAATKRTSPRGKVPPSNAKDVTSKEKGPIATINNSGSKEKGPVAAAEVSSPRQKALSATSKGRSLIETIYPTATNSSRQREKGPLLLLKAQVQNKGSVDIISGFSRTSVYEPESDEWEDMACNEDASSKDKRKRKYNDATERNDDDVLKTKDDVLEDELHNVEDIETSDKELEVTINSLRKFKIYKELEAQRAAAEHNSEVPTTYENDSEYAELNADLNMPPITDEEDNMIQSRRNKKERVKVDEHTDYKKLRWEVGMTFGIMHEFKFEHQPINQLDY</sequence>
<feature type="compositionally biased region" description="Acidic residues" evidence="1">
    <location>
        <begin position="181"/>
        <end position="191"/>
    </location>
</feature>
<feature type="compositionally biased region" description="Basic residues" evidence="1">
    <location>
        <begin position="66"/>
        <end position="78"/>
    </location>
</feature>
<dbReference type="EMBL" id="JAKOGI010001264">
    <property type="protein sequence ID" value="KAJ8426598.1"/>
    <property type="molecule type" value="Genomic_DNA"/>
</dbReference>
<proteinExistence type="predicted"/>
<evidence type="ECO:0000313" key="2">
    <source>
        <dbReference type="EMBL" id="KAJ8426598.1"/>
    </source>
</evidence>